<keyword evidence="8 11" id="KW-1133">Transmembrane helix</keyword>
<evidence type="ECO:0000256" key="1">
    <source>
        <dbReference type="ARBA" id="ARBA00004115"/>
    </source>
</evidence>
<comment type="caution">
    <text evidence="15">The sequence shown here is derived from an EMBL/GenBank/DDBJ whole genome shotgun (WGS) entry which is preliminary data.</text>
</comment>
<dbReference type="Gene3D" id="2.130.10.10">
    <property type="entry name" value="YVTN repeat-like/Quinoprotein amine dehydrogenase"/>
    <property type="match status" value="1"/>
</dbReference>
<keyword evidence="16" id="KW-1185">Reference proteome</keyword>
<dbReference type="GO" id="GO:0072546">
    <property type="term" value="C:EMC complex"/>
    <property type="evidence" value="ECO:0007669"/>
    <property type="project" value="InterPro"/>
</dbReference>
<comment type="subunit">
    <text evidence="3">Component of the ER membrane protein complex (EMC).</text>
</comment>
<evidence type="ECO:0000256" key="2">
    <source>
        <dbReference type="ARBA" id="ARBA00007904"/>
    </source>
</evidence>
<organism evidence="15 16">
    <name type="scientific">Acropora cervicornis</name>
    <name type="common">Staghorn coral</name>
    <dbReference type="NCBI Taxonomy" id="6130"/>
    <lineage>
        <taxon>Eukaryota</taxon>
        <taxon>Metazoa</taxon>
        <taxon>Cnidaria</taxon>
        <taxon>Anthozoa</taxon>
        <taxon>Hexacorallia</taxon>
        <taxon>Scleractinia</taxon>
        <taxon>Astrocoeniina</taxon>
        <taxon>Acroporidae</taxon>
        <taxon>Acropora</taxon>
    </lineage>
</organism>
<feature type="domain" description="ER membrane protein complex subunit 1 C-terminal" evidence="13">
    <location>
        <begin position="943"/>
        <end position="993"/>
    </location>
</feature>
<evidence type="ECO:0000313" key="16">
    <source>
        <dbReference type="Proteomes" id="UP001249851"/>
    </source>
</evidence>
<dbReference type="InterPro" id="IPR018391">
    <property type="entry name" value="PQQ_b-propeller_rpt"/>
</dbReference>
<dbReference type="EMBL" id="JARQWQ010000116">
    <property type="protein sequence ID" value="KAK2550038.1"/>
    <property type="molecule type" value="Genomic_DNA"/>
</dbReference>
<dbReference type="Proteomes" id="UP001249851">
    <property type="component" value="Unassembled WGS sequence"/>
</dbReference>
<evidence type="ECO:0000256" key="11">
    <source>
        <dbReference type="SAM" id="Phobius"/>
    </source>
</evidence>
<feature type="domain" description="EMC1 first beta-propeller" evidence="14">
    <location>
        <begin position="22"/>
        <end position="429"/>
    </location>
</feature>
<dbReference type="InterPro" id="IPR011678">
    <property type="entry name" value="EMC1_C"/>
</dbReference>
<keyword evidence="9 11" id="KW-0472">Membrane</keyword>
<evidence type="ECO:0000256" key="3">
    <source>
        <dbReference type="ARBA" id="ARBA00011276"/>
    </source>
</evidence>
<evidence type="ECO:0000256" key="10">
    <source>
        <dbReference type="ARBA" id="ARBA00023180"/>
    </source>
</evidence>
<evidence type="ECO:0000256" key="9">
    <source>
        <dbReference type="ARBA" id="ARBA00023136"/>
    </source>
</evidence>
<comment type="similarity">
    <text evidence="2">Belongs to the EMC1 family.</text>
</comment>
<gene>
    <name evidence="15" type="ORF">P5673_029354</name>
</gene>
<evidence type="ECO:0000256" key="4">
    <source>
        <dbReference type="ARBA" id="ARBA00020824"/>
    </source>
</evidence>
<dbReference type="GO" id="GO:0034975">
    <property type="term" value="P:protein folding in endoplasmic reticulum"/>
    <property type="evidence" value="ECO:0007669"/>
    <property type="project" value="TreeGrafter"/>
</dbReference>
<dbReference type="SUPFAM" id="SSF50998">
    <property type="entry name" value="Quinoprotein alcohol dehydrogenase-like"/>
    <property type="match status" value="1"/>
</dbReference>
<dbReference type="InterPro" id="IPR011047">
    <property type="entry name" value="Quinoprotein_ADH-like_sf"/>
</dbReference>
<evidence type="ECO:0000313" key="15">
    <source>
        <dbReference type="EMBL" id="KAK2550038.1"/>
    </source>
</evidence>
<sequence length="1020" mass="114977">MAAFFSVMCFLVWINLKHCVGLYEDQVGLFDWRQSYLGKVKFSFFDVSAHSSKRLFVGTESNVIAALNSRTGSIIWRQVLEEKEGKLDTLLNRESTLISSSNSGKFLRSWDTSNGALLWESIGTTSAVKRDRRLPFHGWNGVQTGLVEDRQNELVVVLTNNAVKAFSLQDGSEKWGIEDIQHDVEYFSFQYSNGFIYFVGVKNDLYVVVQKVNAKDGKLSGERSIRAPWISNGASCIFVKMSNLVCLETLSNSIHVISLIEESAAVKTVSFSSLGLEVDDVTNSKPTFGVLGSFTNSWDGRSEILLKLSKTSQAVLKLNNDLSLTVVTKYKDHSLLSGAVLGLKAVLVSMTLTDDSSLEVQCYDLDTKKVLSDMTQKVVLVDHGDPEQAVVYLFSKKENEIGYRVLLATKDHAVSLIQFPGRIMWSREEALAAVTAVDVVELPFSPSQQNFETLQEEFGDHSNGDVLSMFIRRIRAQVKQFQVLVKQFQAFVKAQQEHGFLTESANIEEELLTRDQFNLRKLIILVTSSGKLFGLNSADGSIVWKYFLPSLAPFMQNDKQISLLYTQRTVAHFPLTAQCVVLGKSRTSEDSLLHVFNPITGKPIGPSHLKGNQLPYKVVQSMLLPHTDAKHTKLLLLLDSALNVHVFPRTAEAVEIISKAASSIFFFLADKENGALKGYMLLSEADRTTKNLLEHVHSQGKVLGDRRVLYKYLNPNLIAIGTEVTPDTKPGLIVFHARHKNAKGPLHMVHSENWLVYCLFNTKSRRYELTVLEMYDGYKERNSSALSSFDSPSMPMVLQQSYIFPTTIRTASVTITERGITHKNLLFGLQTGYILSLPKNFLDPRRKFVPDAQDREEGLHPYVPELVLNPLAFINYNQTESTCLVFAYGLDLFWTRVTPSRMFDVLKEDFDYWFIVGTLGILVLVTIVSQRLASIKMLRQAWQIYTSGSGLESTCLVFEYGLDLFWTRVTPSRMFDVLKEDFDYWFIVGTFGACNHNLFPRDWRQSKCCGKHGIVIALFM</sequence>
<protein>
    <recommendedName>
        <fullName evidence="4">ER membrane protein complex subunit 1</fullName>
    </recommendedName>
</protein>
<keyword evidence="10" id="KW-0325">Glycoprotein</keyword>
<reference evidence="15" key="1">
    <citation type="journal article" date="2023" name="G3 (Bethesda)">
        <title>Whole genome assembly and annotation of the endangered Caribbean coral Acropora cervicornis.</title>
        <authorList>
            <person name="Selwyn J.D."/>
            <person name="Vollmer S.V."/>
        </authorList>
    </citation>
    <scope>NUCLEOTIDE SEQUENCE</scope>
    <source>
        <strain evidence="15">K2</strain>
    </source>
</reference>
<feature type="signal peptide" evidence="12">
    <location>
        <begin position="1"/>
        <end position="19"/>
    </location>
</feature>
<dbReference type="Pfam" id="PF25293">
    <property type="entry name" value="Beta-prop_EMC1_N"/>
    <property type="match status" value="1"/>
</dbReference>
<evidence type="ECO:0000259" key="14">
    <source>
        <dbReference type="Pfam" id="PF25293"/>
    </source>
</evidence>
<evidence type="ECO:0000256" key="7">
    <source>
        <dbReference type="ARBA" id="ARBA00022824"/>
    </source>
</evidence>
<accession>A0AAD9UU53</accession>
<dbReference type="Pfam" id="PF07774">
    <property type="entry name" value="EMC1_C"/>
    <property type="match status" value="2"/>
</dbReference>
<evidence type="ECO:0000256" key="12">
    <source>
        <dbReference type="SAM" id="SignalP"/>
    </source>
</evidence>
<proteinExistence type="inferred from homology"/>
<dbReference type="InterPro" id="IPR026895">
    <property type="entry name" value="EMC1"/>
</dbReference>
<name>A0AAD9UU53_ACRCE</name>
<feature type="domain" description="ER membrane protein complex subunit 1 C-terminal" evidence="13">
    <location>
        <begin position="751"/>
        <end position="942"/>
    </location>
</feature>
<evidence type="ECO:0000259" key="13">
    <source>
        <dbReference type="Pfam" id="PF07774"/>
    </source>
</evidence>
<feature type="chain" id="PRO_5042132706" description="ER membrane protein complex subunit 1" evidence="12">
    <location>
        <begin position="20"/>
        <end position="1020"/>
    </location>
</feature>
<dbReference type="AlphaFoldDB" id="A0AAD9UU53"/>
<keyword evidence="6 12" id="KW-0732">Signal</keyword>
<evidence type="ECO:0000256" key="8">
    <source>
        <dbReference type="ARBA" id="ARBA00022989"/>
    </source>
</evidence>
<dbReference type="PANTHER" id="PTHR21573">
    <property type="entry name" value="ER MEMBRANE PROTEIN COMPLEX SUBUNIT 1"/>
    <property type="match status" value="1"/>
</dbReference>
<dbReference type="InterPro" id="IPR058545">
    <property type="entry name" value="Beta-prop_EMC1_1st"/>
</dbReference>
<keyword evidence="5 11" id="KW-0812">Transmembrane</keyword>
<dbReference type="SMART" id="SM00564">
    <property type="entry name" value="PQQ"/>
    <property type="match status" value="2"/>
</dbReference>
<dbReference type="InterPro" id="IPR015943">
    <property type="entry name" value="WD40/YVTN_repeat-like_dom_sf"/>
</dbReference>
<keyword evidence="7" id="KW-0256">Endoplasmic reticulum</keyword>
<comment type="subcellular location">
    <subcellularLocation>
        <location evidence="1">Endoplasmic reticulum membrane</location>
        <topology evidence="1">Single-pass type I membrane protein</topology>
    </subcellularLocation>
</comment>
<evidence type="ECO:0000256" key="5">
    <source>
        <dbReference type="ARBA" id="ARBA00022692"/>
    </source>
</evidence>
<feature type="transmembrane region" description="Helical" evidence="11">
    <location>
        <begin position="910"/>
        <end position="929"/>
    </location>
</feature>
<reference evidence="15" key="2">
    <citation type="journal article" date="2023" name="Science">
        <title>Genomic signatures of disease resistance in endangered staghorn corals.</title>
        <authorList>
            <person name="Vollmer S.V."/>
            <person name="Selwyn J.D."/>
            <person name="Despard B.A."/>
            <person name="Roesel C.L."/>
        </authorList>
    </citation>
    <scope>NUCLEOTIDE SEQUENCE</scope>
    <source>
        <strain evidence="15">K2</strain>
    </source>
</reference>
<evidence type="ECO:0000256" key="6">
    <source>
        <dbReference type="ARBA" id="ARBA00022729"/>
    </source>
</evidence>
<dbReference type="PANTHER" id="PTHR21573:SF0">
    <property type="entry name" value="ER MEMBRANE PROTEIN COMPLEX SUBUNIT 1"/>
    <property type="match status" value="1"/>
</dbReference>